<dbReference type="RefSeq" id="WP_022936855.1">
    <property type="nucleotide sequence ID" value="NZ_CABKRQ010000001.1"/>
</dbReference>
<comment type="caution">
    <text evidence="3">The sequence shown here is derived from an EMBL/GenBank/DDBJ whole genome shotgun (WGS) entry which is preliminary data.</text>
</comment>
<keyword evidence="1" id="KW-0812">Transmembrane</keyword>
<dbReference type="SUPFAM" id="SSF88713">
    <property type="entry name" value="Glycoside hydrolase/deacetylase"/>
    <property type="match status" value="1"/>
</dbReference>
<feature type="domain" description="NodB homology" evidence="2">
    <location>
        <begin position="229"/>
        <end position="403"/>
    </location>
</feature>
<reference evidence="3 4" key="1">
    <citation type="submission" date="2018-05" db="EMBL/GenBank/DDBJ databases">
        <title>Genomic Encyclopedia of Type Strains, Phase IV (KMG-IV): sequencing the most valuable type-strain genomes for metagenomic binning, comparative biology and taxonomic classification.</title>
        <authorList>
            <person name="Goeker M."/>
        </authorList>
    </citation>
    <scope>NUCLEOTIDE SEQUENCE [LARGE SCALE GENOMIC DNA]</scope>
    <source>
        <strain evidence="3 4">JC118</strain>
    </source>
</reference>
<evidence type="ECO:0000313" key="3">
    <source>
        <dbReference type="EMBL" id="PXX78120.1"/>
    </source>
</evidence>
<dbReference type="PROSITE" id="PS51677">
    <property type="entry name" value="NODB"/>
    <property type="match status" value="1"/>
</dbReference>
<dbReference type="InterPro" id="IPR002509">
    <property type="entry name" value="NODB_dom"/>
</dbReference>
<evidence type="ECO:0000313" key="4">
    <source>
        <dbReference type="Proteomes" id="UP000247612"/>
    </source>
</evidence>
<dbReference type="GO" id="GO:0016810">
    <property type="term" value="F:hydrolase activity, acting on carbon-nitrogen (but not peptide) bonds"/>
    <property type="evidence" value="ECO:0007669"/>
    <property type="project" value="InterPro"/>
</dbReference>
<sequence length="415" mass="47903">MGKQRFEFDRLKILVLALLAVMVLLVSLIFLGRKEDRYQEFKSVSLDNKKAGETLQDEFSEADVILALHYPHFSDETLNQLIKDHVAAIRAYQGEENDLVFLDYESMKSFDQYVTIRFIEKVYDEQIKLKQTNTSFITYDMKQQKILKIEELFRSDYLVQLQTMFNEIPEHFQIEEQGIRCFDKDGNELGLFEYANHERFIALKNPQVPSLADKGDEEVEKMTIDPNKPMIVFTFDDGPTPEITKRIMDAFLAAGGRATFFELGNRMEAYGDLTQMLYQHGFEIGNHSYSHANLSIADEAAIRQEIYATQDIAYALTGKEIQLVRPTYGAVSDLMREVIPFRMINWNIDSLDWKTRNKEAILNEVLPYIEDGSIILMHDLYDATAEAVEAMLPILAEKGYQFVTLSDYLASTETK</sequence>
<organism evidence="3 4">
    <name type="scientific">Dielma fastidiosa</name>
    <dbReference type="NCBI Taxonomy" id="1034346"/>
    <lineage>
        <taxon>Bacteria</taxon>
        <taxon>Bacillati</taxon>
        <taxon>Bacillota</taxon>
        <taxon>Erysipelotrichia</taxon>
        <taxon>Erysipelotrichales</taxon>
        <taxon>Erysipelotrichaceae</taxon>
        <taxon>Dielma</taxon>
    </lineage>
</organism>
<keyword evidence="1" id="KW-0472">Membrane</keyword>
<keyword evidence="4" id="KW-1185">Reference proteome</keyword>
<keyword evidence="1" id="KW-1133">Transmembrane helix</keyword>
<dbReference type="PANTHER" id="PTHR10587">
    <property type="entry name" value="GLYCOSYL TRANSFERASE-RELATED"/>
    <property type="match status" value="1"/>
</dbReference>
<dbReference type="GO" id="GO:0005975">
    <property type="term" value="P:carbohydrate metabolic process"/>
    <property type="evidence" value="ECO:0007669"/>
    <property type="project" value="InterPro"/>
</dbReference>
<dbReference type="EMBL" id="QJKH01000008">
    <property type="protein sequence ID" value="PXX78120.1"/>
    <property type="molecule type" value="Genomic_DNA"/>
</dbReference>
<dbReference type="STRING" id="1034346.GCA_000313565_00551"/>
<name>A0A318KKX3_9FIRM</name>
<dbReference type="Pfam" id="PF01522">
    <property type="entry name" value="Polysacc_deac_1"/>
    <property type="match status" value="1"/>
</dbReference>
<dbReference type="InterPro" id="IPR011330">
    <property type="entry name" value="Glyco_hydro/deAcase_b/a-brl"/>
</dbReference>
<evidence type="ECO:0000256" key="1">
    <source>
        <dbReference type="SAM" id="Phobius"/>
    </source>
</evidence>
<gene>
    <name evidence="3" type="ORF">DES51_10846</name>
</gene>
<dbReference type="Gene3D" id="3.20.20.370">
    <property type="entry name" value="Glycoside hydrolase/deacetylase"/>
    <property type="match status" value="1"/>
</dbReference>
<dbReference type="AlphaFoldDB" id="A0A318KKX3"/>
<accession>A0A318KKX3</accession>
<dbReference type="Proteomes" id="UP000247612">
    <property type="component" value="Unassembled WGS sequence"/>
</dbReference>
<dbReference type="InterPro" id="IPR050248">
    <property type="entry name" value="Polysacc_deacetylase_ArnD"/>
</dbReference>
<evidence type="ECO:0000259" key="2">
    <source>
        <dbReference type="PROSITE" id="PS51677"/>
    </source>
</evidence>
<feature type="transmembrane region" description="Helical" evidence="1">
    <location>
        <begin position="12"/>
        <end position="32"/>
    </location>
</feature>
<proteinExistence type="predicted"/>
<protein>
    <submittedName>
        <fullName evidence="3">Peptidoglycan/xylan/chitin deacetylase (PgdA/CDA1 family)</fullName>
    </submittedName>
</protein>